<proteinExistence type="predicted"/>
<dbReference type="InterPro" id="IPR027417">
    <property type="entry name" value="P-loop_NTPase"/>
</dbReference>
<organism evidence="1">
    <name type="scientific">marine sediment metagenome</name>
    <dbReference type="NCBI Taxonomy" id="412755"/>
    <lineage>
        <taxon>unclassified sequences</taxon>
        <taxon>metagenomes</taxon>
        <taxon>ecological metagenomes</taxon>
    </lineage>
</organism>
<protein>
    <recommendedName>
        <fullName evidence="2">Phage terminase large subunit N-terminal domain-containing protein</fullName>
    </recommendedName>
</protein>
<name>A0A0F9U4M7_9ZZZZ</name>
<evidence type="ECO:0000313" key="1">
    <source>
        <dbReference type="EMBL" id="KKN48593.1"/>
    </source>
</evidence>
<dbReference type="Gene3D" id="3.40.50.300">
    <property type="entry name" value="P-loop containing nucleotide triphosphate hydrolases"/>
    <property type="match status" value="1"/>
</dbReference>
<dbReference type="Gene3D" id="3.30.420.280">
    <property type="match status" value="1"/>
</dbReference>
<comment type="caution">
    <text evidence="1">The sequence shown here is derived from an EMBL/GenBank/DDBJ whole genome shotgun (WGS) entry which is preliminary data.</text>
</comment>
<evidence type="ECO:0008006" key="2">
    <source>
        <dbReference type="Google" id="ProtNLM"/>
    </source>
</evidence>
<dbReference type="AlphaFoldDB" id="A0A0F9U4M7"/>
<reference evidence="1" key="1">
    <citation type="journal article" date="2015" name="Nature">
        <title>Complex archaea that bridge the gap between prokaryotes and eukaryotes.</title>
        <authorList>
            <person name="Spang A."/>
            <person name="Saw J.H."/>
            <person name="Jorgensen S.L."/>
            <person name="Zaremba-Niedzwiedzka K."/>
            <person name="Martijn J."/>
            <person name="Lind A.E."/>
            <person name="van Eijk R."/>
            <person name="Schleper C."/>
            <person name="Guy L."/>
            <person name="Ettema T.J."/>
        </authorList>
    </citation>
    <scope>NUCLEOTIDE SEQUENCE</scope>
</reference>
<dbReference type="EMBL" id="LAZR01001214">
    <property type="protein sequence ID" value="KKN48593.1"/>
    <property type="molecule type" value="Genomic_DNA"/>
</dbReference>
<sequence length="452" mass="51805">MTTAVAPFRELDEKGQLVSLNFHDGQIRAFESTRRFVAMLAGPQGGKTCLGAHWLENEILKVTTRLRTENPNIKGIGDYLAVTSTYDMFKLNMLPQLQTVFEELSGIGRYWAGEKIMELRESPGHKFLAKHKDDKMWGRIILRSADAKYGLESATCLGAWLDEAGQPAFTREAWEAVLRRVSLALGRIFITTTLYEWGWLKVELYDRWKAGDTDIDVIQFDSLMNPAFPRVEYERAKRTMPAWKFNLMYCGIYERPAGMIYDSFDETTCVIPRFEIPSNWLWYSGHDFGTANPAAMFYAVDPATSLIYAVNEYMPGAQSVYNQTEEFKKITSGRNVIKRVGGSHQEAGWRGEYTSHGWPIQEPADNMRKVDTQIGRVYAMHKLNKIMVFDDLTAYRDQKRAFSYKLDVNYEPTEEIDNEARYHLLASERYVLSDFVPETVASGEAPEATDYM</sequence>
<accession>A0A0F9U4M7</accession>
<gene>
    <name evidence="1" type="ORF">LCGC14_0651380</name>
</gene>